<gene>
    <name evidence="1" type="ORF">MRATA1EN1_LOCUS30704</name>
</gene>
<organism evidence="1 2">
    <name type="scientific">Rangifer tarandus platyrhynchus</name>
    <name type="common">Svalbard reindeer</name>
    <dbReference type="NCBI Taxonomy" id="3082113"/>
    <lineage>
        <taxon>Eukaryota</taxon>
        <taxon>Metazoa</taxon>
        <taxon>Chordata</taxon>
        <taxon>Craniata</taxon>
        <taxon>Vertebrata</taxon>
        <taxon>Euteleostomi</taxon>
        <taxon>Mammalia</taxon>
        <taxon>Eutheria</taxon>
        <taxon>Laurasiatheria</taxon>
        <taxon>Artiodactyla</taxon>
        <taxon>Ruminantia</taxon>
        <taxon>Pecora</taxon>
        <taxon>Cervidae</taxon>
        <taxon>Odocoileinae</taxon>
        <taxon>Rangifer</taxon>
    </lineage>
</organism>
<sequence>MVATRGWLLFRLIANDEAAGPEHTPQSSILGLLSVTPVLLVLCRIANGSNVTEQGSADVKRGAGVRRASLPLLQLVPP</sequence>
<comment type="caution">
    <text evidence="1">The sequence shown here is derived from an EMBL/GenBank/DDBJ whole genome shotgun (WGS) entry which is preliminary data.</text>
</comment>
<protein>
    <submittedName>
        <fullName evidence="1">Uncharacterized protein</fullName>
    </submittedName>
</protein>
<evidence type="ECO:0000313" key="2">
    <source>
        <dbReference type="Proteomes" id="UP001176941"/>
    </source>
</evidence>
<dbReference type="Proteomes" id="UP001176941">
    <property type="component" value="Unassembled WGS sequence"/>
</dbReference>
<proteinExistence type="predicted"/>
<accession>A0ABN8XNC6</accession>
<dbReference type="EMBL" id="CATKSN020000122">
    <property type="protein sequence ID" value="CAI9149086.1"/>
    <property type="molecule type" value="Genomic_DNA"/>
</dbReference>
<evidence type="ECO:0000313" key="1">
    <source>
        <dbReference type="EMBL" id="CAI9149086.1"/>
    </source>
</evidence>
<reference evidence="1" key="1">
    <citation type="submission" date="2023-04" db="EMBL/GenBank/DDBJ databases">
        <authorList>
            <consortium name="ELIXIR-Norway"/>
        </authorList>
    </citation>
    <scope>NUCLEOTIDE SEQUENCE [LARGE SCALE GENOMIC DNA]</scope>
</reference>
<name>A0ABN8XNC6_RANTA</name>
<keyword evidence="2" id="KW-1185">Reference proteome</keyword>